<keyword evidence="1" id="KW-0812">Transmembrane</keyword>
<feature type="transmembrane region" description="Helical" evidence="1">
    <location>
        <begin position="100"/>
        <end position="120"/>
    </location>
</feature>
<gene>
    <name evidence="3" type="ORF">PHACT_08395</name>
</gene>
<evidence type="ECO:0000313" key="3">
    <source>
        <dbReference type="EMBL" id="OFE13157.1"/>
    </source>
</evidence>
<dbReference type="Pfam" id="PF02517">
    <property type="entry name" value="Rce1-like"/>
    <property type="match status" value="1"/>
</dbReference>
<accession>A0A1E8CLM0</accession>
<evidence type="ECO:0000313" key="4">
    <source>
        <dbReference type="Proteomes" id="UP000175669"/>
    </source>
</evidence>
<keyword evidence="4" id="KW-1185">Reference proteome</keyword>
<dbReference type="PANTHER" id="PTHR36435">
    <property type="entry name" value="SLR1288 PROTEIN"/>
    <property type="match status" value="1"/>
</dbReference>
<dbReference type="PANTHER" id="PTHR36435:SF1">
    <property type="entry name" value="CAAX AMINO TERMINAL PROTEASE FAMILY PROTEIN"/>
    <property type="match status" value="1"/>
</dbReference>
<feature type="transmembrane region" description="Helical" evidence="1">
    <location>
        <begin position="186"/>
        <end position="205"/>
    </location>
</feature>
<feature type="transmembrane region" description="Helical" evidence="1">
    <location>
        <begin position="132"/>
        <end position="151"/>
    </location>
</feature>
<organism evidence="3 4">
    <name type="scientific">Pseudohongiella acticola</name>
    <dbReference type="NCBI Taxonomy" id="1524254"/>
    <lineage>
        <taxon>Bacteria</taxon>
        <taxon>Pseudomonadati</taxon>
        <taxon>Pseudomonadota</taxon>
        <taxon>Gammaproteobacteria</taxon>
        <taxon>Pseudomonadales</taxon>
        <taxon>Pseudohongiellaceae</taxon>
        <taxon>Pseudohongiella</taxon>
    </lineage>
</organism>
<feature type="domain" description="CAAX prenyl protease 2/Lysostaphin resistance protein A-like" evidence="2">
    <location>
        <begin position="100"/>
        <end position="198"/>
    </location>
</feature>
<dbReference type="Proteomes" id="UP000175669">
    <property type="component" value="Unassembled WGS sequence"/>
</dbReference>
<feature type="transmembrane region" description="Helical" evidence="1">
    <location>
        <begin position="163"/>
        <end position="181"/>
    </location>
</feature>
<feature type="transmembrane region" description="Helical" evidence="1">
    <location>
        <begin position="225"/>
        <end position="245"/>
    </location>
</feature>
<dbReference type="GO" id="GO:0004175">
    <property type="term" value="F:endopeptidase activity"/>
    <property type="evidence" value="ECO:0007669"/>
    <property type="project" value="UniProtKB-ARBA"/>
</dbReference>
<dbReference type="RefSeq" id="WP_070116807.1">
    <property type="nucleotide sequence ID" value="NZ_MASR01000001.1"/>
</dbReference>
<sequence length="256" mass="28022">MNTRIAISIAVYGLWIVVTLLGAKLLLGGEQVPLDEMVKNGIGWQFVAAVVLLAVAIYVFKWHDLHFNRAHSVVRVMWFPALWLGLISMMLFIVGLPAGWMLVFIVLNTLLVGISEEVMFRGVLFRALLTRYQVWAAIIVSSILFGAVHILNVINTGDLGGALMQSIPAGMSGILFVAIVIRTGSIWPAIIYHALWDCVLFMILTGSQTSGAEASPDALQGLGSFTTFLPVVMGLPNFICGLILLRKVRNANYPIR</sequence>
<dbReference type="InterPro" id="IPR052710">
    <property type="entry name" value="CAAX_protease"/>
</dbReference>
<keyword evidence="1" id="KW-1133">Transmembrane helix</keyword>
<feature type="transmembrane region" description="Helical" evidence="1">
    <location>
        <begin position="42"/>
        <end position="60"/>
    </location>
</feature>
<feature type="transmembrane region" description="Helical" evidence="1">
    <location>
        <begin position="7"/>
        <end position="27"/>
    </location>
</feature>
<dbReference type="EMBL" id="MASR01000001">
    <property type="protein sequence ID" value="OFE13157.1"/>
    <property type="molecule type" value="Genomic_DNA"/>
</dbReference>
<feature type="transmembrane region" description="Helical" evidence="1">
    <location>
        <begin position="72"/>
        <end position="94"/>
    </location>
</feature>
<name>A0A1E8CLM0_9GAMM</name>
<protein>
    <recommendedName>
        <fullName evidence="2">CAAX prenyl protease 2/Lysostaphin resistance protein A-like domain-containing protein</fullName>
    </recommendedName>
</protein>
<dbReference type="STRING" id="1524254.PHACT_08395"/>
<reference evidence="4" key="1">
    <citation type="submission" date="2016-07" db="EMBL/GenBank/DDBJ databases">
        <authorList>
            <person name="Florea S."/>
            <person name="Webb J.S."/>
            <person name="Jaromczyk J."/>
            <person name="Schardl C.L."/>
        </authorList>
    </citation>
    <scope>NUCLEOTIDE SEQUENCE [LARGE SCALE GENOMIC DNA]</scope>
    <source>
        <strain evidence="4">KCTC 42131</strain>
    </source>
</reference>
<evidence type="ECO:0000259" key="2">
    <source>
        <dbReference type="Pfam" id="PF02517"/>
    </source>
</evidence>
<proteinExistence type="predicted"/>
<comment type="caution">
    <text evidence="3">The sequence shown here is derived from an EMBL/GenBank/DDBJ whole genome shotgun (WGS) entry which is preliminary data.</text>
</comment>
<dbReference type="OrthoDB" id="193898at2"/>
<dbReference type="InterPro" id="IPR003675">
    <property type="entry name" value="Rce1/LyrA-like_dom"/>
</dbReference>
<dbReference type="GO" id="GO:0080120">
    <property type="term" value="P:CAAX-box protein maturation"/>
    <property type="evidence" value="ECO:0007669"/>
    <property type="project" value="UniProtKB-ARBA"/>
</dbReference>
<dbReference type="AlphaFoldDB" id="A0A1E8CLM0"/>
<evidence type="ECO:0000256" key="1">
    <source>
        <dbReference type="SAM" id="Phobius"/>
    </source>
</evidence>
<keyword evidence="1" id="KW-0472">Membrane</keyword>